<dbReference type="EnsemblMetazoa" id="XM_020003809.1">
    <property type="protein sequence ID" value="XP_019859368.1"/>
    <property type="gene ID" value="LOC109587576"/>
</dbReference>
<feature type="compositionally biased region" description="Low complexity" evidence="1">
    <location>
        <begin position="202"/>
        <end position="214"/>
    </location>
</feature>
<sequence>MYSVFTVASLPQQPYFTTMKLTILLMLSTLFIGNHEASHVTLSCEDNCIEMQFCTDIRMVEIDEEYYYKDIFTPGQNCIHYYTAPLSYQCYNSTSNQLFCNDTASFSNSKVCLNVSSYLAQFGNQSTLVLCLNSSSSMCSCYLKFNITITDSTCNTIDPSTSVSSPSESLEISPSSTSSPDTKTPTFSILPSTTSTPPPTTDGPDTPSPGGASTLKATGGMLMLLLLLSLFL</sequence>
<name>A0A1X7VNL7_AMPQE</name>
<organism evidence="2">
    <name type="scientific">Amphimedon queenslandica</name>
    <name type="common">Sponge</name>
    <dbReference type="NCBI Taxonomy" id="400682"/>
    <lineage>
        <taxon>Eukaryota</taxon>
        <taxon>Metazoa</taxon>
        <taxon>Porifera</taxon>
        <taxon>Demospongiae</taxon>
        <taxon>Heteroscleromorpha</taxon>
        <taxon>Haplosclerida</taxon>
        <taxon>Niphatidae</taxon>
        <taxon>Amphimedon</taxon>
    </lineage>
</organism>
<dbReference type="EnsemblMetazoa" id="Aqu2.1.41996_001">
    <property type="protein sequence ID" value="Aqu2.1.41996_001"/>
    <property type="gene ID" value="Aqu2.1.41996"/>
</dbReference>
<dbReference type="AlphaFoldDB" id="A0A1X7VNL7"/>
<protein>
    <submittedName>
        <fullName evidence="2">Uncharacterized protein</fullName>
    </submittedName>
</protein>
<feature type="compositionally biased region" description="Low complexity" evidence="1">
    <location>
        <begin position="160"/>
        <end position="195"/>
    </location>
</feature>
<evidence type="ECO:0000256" key="1">
    <source>
        <dbReference type="SAM" id="MobiDB-lite"/>
    </source>
</evidence>
<proteinExistence type="predicted"/>
<dbReference type="InParanoid" id="A0A1X7VNL7"/>
<evidence type="ECO:0000313" key="2">
    <source>
        <dbReference type="EnsemblMetazoa" id="Aqu2.1.41996_001"/>
    </source>
</evidence>
<feature type="region of interest" description="Disordered" evidence="1">
    <location>
        <begin position="160"/>
        <end position="214"/>
    </location>
</feature>
<accession>A0A1X7VNL7</accession>
<reference evidence="3" key="1">
    <citation type="journal article" date="2010" name="Nature">
        <title>The Amphimedon queenslandica genome and the evolution of animal complexity.</title>
        <authorList>
            <person name="Srivastava M."/>
            <person name="Simakov O."/>
            <person name="Chapman J."/>
            <person name="Fahey B."/>
            <person name="Gauthier M.E."/>
            <person name="Mitros T."/>
            <person name="Richards G.S."/>
            <person name="Conaco C."/>
            <person name="Dacre M."/>
            <person name="Hellsten U."/>
            <person name="Larroux C."/>
            <person name="Putnam N.H."/>
            <person name="Stanke M."/>
            <person name="Adamska M."/>
            <person name="Darling A."/>
            <person name="Degnan S.M."/>
            <person name="Oakley T.H."/>
            <person name="Plachetzki D.C."/>
            <person name="Zhai Y."/>
            <person name="Adamski M."/>
            <person name="Calcino A."/>
            <person name="Cummins S.F."/>
            <person name="Goodstein D.M."/>
            <person name="Harris C."/>
            <person name="Jackson D.J."/>
            <person name="Leys S.P."/>
            <person name="Shu S."/>
            <person name="Woodcroft B.J."/>
            <person name="Vervoort M."/>
            <person name="Kosik K.S."/>
            <person name="Manning G."/>
            <person name="Degnan B.M."/>
            <person name="Rokhsar D.S."/>
        </authorList>
    </citation>
    <scope>NUCLEOTIDE SEQUENCE [LARGE SCALE GENOMIC DNA]</scope>
</reference>
<reference evidence="2" key="2">
    <citation type="submission" date="2017-05" db="UniProtKB">
        <authorList>
            <consortium name="EnsemblMetazoa"/>
        </authorList>
    </citation>
    <scope>IDENTIFICATION</scope>
</reference>
<evidence type="ECO:0000313" key="3">
    <source>
        <dbReference type="Proteomes" id="UP000007879"/>
    </source>
</evidence>
<gene>
    <name evidence="2" type="primary">109587576</name>
</gene>
<dbReference type="KEGG" id="aqu:109587576"/>
<dbReference type="Proteomes" id="UP000007879">
    <property type="component" value="Unassembled WGS sequence"/>
</dbReference>
<keyword evidence="3" id="KW-1185">Reference proteome</keyword>